<evidence type="ECO:0000313" key="19">
    <source>
        <dbReference type="Proteomes" id="UP000186079"/>
    </source>
</evidence>
<evidence type="ECO:0000256" key="14">
    <source>
        <dbReference type="ARBA" id="ARBA00031542"/>
    </source>
</evidence>
<evidence type="ECO:0000256" key="15">
    <source>
        <dbReference type="ARBA" id="ARBA00033028"/>
    </source>
</evidence>
<dbReference type="EMBL" id="FTMC01000018">
    <property type="protein sequence ID" value="SIR26188.1"/>
    <property type="molecule type" value="Genomic_DNA"/>
</dbReference>
<dbReference type="GO" id="GO:0005886">
    <property type="term" value="C:plasma membrane"/>
    <property type="evidence" value="ECO:0007669"/>
    <property type="project" value="UniProtKB-SubCell"/>
</dbReference>
<comment type="function">
    <text evidence="1 16">May be involved in the folding of the extracellular lipase during its passage through the periplasm.</text>
</comment>
<feature type="coiled-coil region" evidence="17">
    <location>
        <begin position="133"/>
        <end position="160"/>
    </location>
</feature>
<gene>
    <name evidence="16" type="primary">lifO</name>
    <name evidence="18" type="ORF">SAMN05421672_11833</name>
</gene>
<reference evidence="18 19" key="1">
    <citation type="submission" date="2017-01" db="EMBL/GenBank/DDBJ databases">
        <authorList>
            <person name="Mah S.A."/>
            <person name="Swanson W.J."/>
            <person name="Moy G.W."/>
            <person name="Vacquier V.D."/>
        </authorList>
    </citation>
    <scope>NUCLEOTIDE SEQUENCE [LARGE SCALE GENOMIC DNA]</scope>
    <source>
        <strain evidence="18 19">ATCC 29606</strain>
    </source>
</reference>
<evidence type="ECO:0000256" key="17">
    <source>
        <dbReference type="SAM" id="Coils"/>
    </source>
</evidence>
<feature type="coiled-coil region" evidence="17">
    <location>
        <begin position="273"/>
        <end position="300"/>
    </location>
</feature>
<evidence type="ECO:0000256" key="7">
    <source>
        <dbReference type="ARBA" id="ARBA00022692"/>
    </source>
</evidence>
<evidence type="ECO:0000256" key="13">
    <source>
        <dbReference type="ARBA" id="ARBA00030948"/>
    </source>
</evidence>
<evidence type="ECO:0000256" key="9">
    <source>
        <dbReference type="ARBA" id="ARBA00022989"/>
    </source>
</evidence>
<keyword evidence="5 16" id="KW-1003">Cell membrane</keyword>
<dbReference type="Pfam" id="PF03280">
    <property type="entry name" value="Lipase_chap"/>
    <property type="match status" value="1"/>
</dbReference>
<dbReference type="SUPFAM" id="SSF158855">
    <property type="entry name" value="Lipase chaperone-like"/>
    <property type="match status" value="1"/>
</dbReference>
<dbReference type="GO" id="GO:0051082">
    <property type="term" value="F:unfolded protein binding"/>
    <property type="evidence" value="ECO:0007669"/>
    <property type="project" value="UniProtKB-UniRule"/>
</dbReference>
<dbReference type="HAMAP" id="MF_00790">
    <property type="entry name" value="Lipase_chap"/>
    <property type="match status" value="1"/>
</dbReference>
<comment type="similarity">
    <text evidence="3 16">Belongs to the lipase chaperone family.</text>
</comment>
<sequence length="351" mass="39160">MKRVLIVVPLAVLVSYAGFHHLGRSSATPAASPRLEWAEPRVSAPVASPPDPASAPSRTAEALLASLPPSFRGTEVDGGFEVDAAGNLIVTQEVRHLFDYFLAAIGEEPLERTLERLRDYIDASLAAPARNQAQALLDQYLDYKQQLAQLEQELPQLATLDGLRSREAAVQALRARVFSAEAHQAFFAREEGFNRFSLERLAIRQNPDLDDAGKAQAIDRLRAGLPEALHAHVLPQLQQELRVQTERLGPDATPAQVRQLRQQLVGAEATARLEVLDAQRQQWRQRLKDYLTEKQRLETHPGLSGAEREAALQRLIEERFDERERLRLDAAERLLHAREKMEGRAQAGLDG</sequence>
<name>A0A1N6ZHA8_9PSED</name>
<keyword evidence="9 16" id="KW-1133">Transmembrane helix</keyword>
<evidence type="ECO:0000256" key="4">
    <source>
        <dbReference type="ARBA" id="ARBA00019692"/>
    </source>
</evidence>
<keyword evidence="11 16" id="KW-0472">Membrane</keyword>
<keyword evidence="12 16" id="KW-0143">Chaperone</keyword>
<evidence type="ECO:0000256" key="16">
    <source>
        <dbReference type="HAMAP-Rule" id="MF_00790"/>
    </source>
</evidence>
<proteinExistence type="inferred from homology"/>
<evidence type="ECO:0000256" key="5">
    <source>
        <dbReference type="ARBA" id="ARBA00022475"/>
    </source>
</evidence>
<evidence type="ECO:0000256" key="6">
    <source>
        <dbReference type="ARBA" id="ARBA00022519"/>
    </source>
</evidence>
<organism evidence="18 19">
    <name type="scientific">Pseudomonas flexibilis</name>
    <dbReference type="NCBI Taxonomy" id="706570"/>
    <lineage>
        <taxon>Bacteria</taxon>
        <taxon>Pseudomonadati</taxon>
        <taxon>Pseudomonadota</taxon>
        <taxon>Gammaproteobacteria</taxon>
        <taxon>Pseudomonadales</taxon>
        <taxon>Pseudomonadaceae</taxon>
        <taxon>Pseudomonas</taxon>
    </lineage>
</organism>
<evidence type="ECO:0000256" key="3">
    <source>
        <dbReference type="ARBA" id="ARBA00010358"/>
    </source>
</evidence>
<evidence type="ECO:0000313" key="18">
    <source>
        <dbReference type="EMBL" id="SIR26188.1"/>
    </source>
</evidence>
<evidence type="ECO:0000256" key="2">
    <source>
        <dbReference type="ARBA" id="ARBA00004383"/>
    </source>
</evidence>
<dbReference type="NCBIfam" id="NF002334">
    <property type="entry name" value="PRK01294.1-2"/>
    <property type="match status" value="1"/>
</dbReference>
<evidence type="ECO:0000256" key="12">
    <source>
        <dbReference type="ARBA" id="ARBA00023186"/>
    </source>
</evidence>
<protein>
    <recommendedName>
        <fullName evidence="4 16">Lipase chaperone</fullName>
    </recommendedName>
    <alternativeName>
        <fullName evidence="16">Lipase activator protein</fullName>
    </alternativeName>
    <alternativeName>
        <fullName evidence="15 16">Lipase foldase</fullName>
    </alternativeName>
    <alternativeName>
        <fullName evidence="13 16">Lipase helper protein</fullName>
    </alternativeName>
    <alternativeName>
        <fullName evidence="14 16">Lipase modulator</fullName>
    </alternativeName>
</protein>
<dbReference type="AlphaFoldDB" id="A0A1N6ZHA8"/>
<dbReference type="InterPro" id="IPR004961">
    <property type="entry name" value="Lipase_chaperone"/>
</dbReference>
<dbReference type="Proteomes" id="UP000186079">
    <property type="component" value="Unassembled WGS sequence"/>
</dbReference>
<keyword evidence="7 16" id="KW-0812">Transmembrane</keyword>
<keyword evidence="10 16" id="KW-0443">Lipid metabolism</keyword>
<keyword evidence="8 16" id="KW-0442">Lipid degradation</keyword>
<keyword evidence="17" id="KW-0175">Coiled coil</keyword>
<evidence type="ECO:0000256" key="10">
    <source>
        <dbReference type="ARBA" id="ARBA00023098"/>
    </source>
</evidence>
<dbReference type="GO" id="GO:0016042">
    <property type="term" value="P:lipid catabolic process"/>
    <property type="evidence" value="ECO:0007669"/>
    <property type="project" value="UniProtKB-UniRule"/>
</dbReference>
<keyword evidence="6 16" id="KW-0997">Cell inner membrane</keyword>
<evidence type="ECO:0000256" key="8">
    <source>
        <dbReference type="ARBA" id="ARBA00022963"/>
    </source>
</evidence>
<accession>A0A1N6ZHA8</accession>
<dbReference type="RefSeq" id="WP_052199856.1">
    <property type="nucleotide sequence ID" value="NZ_FTMC01000018.1"/>
</dbReference>
<comment type="subcellular location">
    <subcellularLocation>
        <location evidence="2">Cell inner membrane</location>
        <topology evidence="2">Single-pass membrane protein</topology>
        <orientation evidence="2">Periplasmic side</orientation>
    </subcellularLocation>
</comment>
<evidence type="ECO:0000256" key="11">
    <source>
        <dbReference type="ARBA" id="ARBA00023136"/>
    </source>
</evidence>
<evidence type="ECO:0000256" key="1">
    <source>
        <dbReference type="ARBA" id="ARBA00003280"/>
    </source>
</evidence>
<dbReference type="GO" id="GO:0006457">
    <property type="term" value="P:protein folding"/>
    <property type="evidence" value="ECO:0007669"/>
    <property type="project" value="UniProtKB-UniRule"/>
</dbReference>